<dbReference type="InterPro" id="IPR002938">
    <property type="entry name" value="FAD-bd"/>
</dbReference>
<dbReference type="GO" id="GO:0016628">
    <property type="term" value="F:oxidoreductase activity, acting on the CH-CH group of donors, NAD or NADP as acceptor"/>
    <property type="evidence" value="ECO:0007669"/>
    <property type="project" value="InterPro"/>
</dbReference>
<dbReference type="InterPro" id="IPR054715">
    <property type="entry name" value="GGR_cat"/>
</dbReference>
<dbReference type="SUPFAM" id="SSF51905">
    <property type="entry name" value="FAD/NAD(P)-binding domain"/>
    <property type="match status" value="1"/>
</dbReference>
<dbReference type="Proteomes" id="UP000294155">
    <property type="component" value="Unassembled WGS sequence"/>
</dbReference>
<feature type="region of interest" description="Disordered" evidence="1">
    <location>
        <begin position="1"/>
        <end position="30"/>
    </location>
</feature>
<dbReference type="PRINTS" id="PR00420">
    <property type="entry name" value="RNGMNOXGNASE"/>
</dbReference>
<dbReference type="Pfam" id="PF01494">
    <property type="entry name" value="FAD_binding_3"/>
    <property type="match status" value="1"/>
</dbReference>
<protein>
    <submittedName>
        <fullName evidence="4">Geranylgeranyl reductase family protein</fullName>
    </submittedName>
</protein>
<dbReference type="InterPro" id="IPR050407">
    <property type="entry name" value="Geranylgeranyl_reductase"/>
</dbReference>
<accession>A0A4Q5L6F4</accession>
<dbReference type="InterPro" id="IPR011777">
    <property type="entry name" value="Geranylgeranyl_Rdtase_fam"/>
</dbReference>
<dbReference type="Gene3D" id="3.50.50.60">
    <property type="entry name" value="FAD/NAD(P)-binding domain"/>
    <property type="match status" value="1"/>
</dbReference>
<dbReference type="OrthoDB" id="9806565at2"/>
<evidence type="ECO:0000313" key="4">
    <source>
        <dbReference type="EMBL" id="RYU74769.1"/>
    </source>
</evidence>
<name>A0A4Q5L6F4_9BACT</name>
<comment type="caution">
    <text evidence="4">The sequence shown here is derived from an EMBL/GenBank/DDBJ whole genome shotgun (WGS) entry which is preliminary data.</text>
</comment>
<dbReference type="PANTHER" id="PTHR42685">
    <property type="entry name" value="GERANYLGERANYL DIPHOSPHATE REDUCTASE"/>
    <property type="match status" value="1"/>
</dbReference>
<evidence type="ECO:0000313" key="5">
    <source>
        <dbReference type="Proteomes" id="UP000294155"/>
    </source>
</evidence>
<feature type="domain" description="FAD-binding" evidence="2">
    <location>
        <begin position="39"/>
        <end position="201"/>
    </location>
</feature>
<dbReference type="EMBL" id="SEWE01000076">
    <property type="protein sequence ID" value="RYU74769.1"/>
    <property type="molecule type" value="Genomic_DNA"/>
</dbReference>
<proteinExistence type="predicted"/>
<reference evidence="4 5" key="1">
    <citation type="submission" date="2019-02" db="EMBL/GenBank/DDBJ databases">
        <title>Bacterial novel species isolated from soil.</title>
        <authorList>
            <person name="Jung H.-Y."/>
        </authorList>
    </citation>
    <scope>NUCLEOTIDE SEQUENCE [LARGE SCALE GENOMIC DNA]</scope>
    <source>
        <strain evidence="4 5">1-3-3-3</strain>
    </source>
</reference>
<organism evidence="4 5">
    <name type="scientific">Hymenobacter persicinus</name>
    <dbReference type="NCBI Taxonomy" id="2025506"/>
    <lineage>
        <taxon>Bacteria</taxon>
        <taxon>Pseudomonadati</taxon>
        <taxon>Bacteroidota</taxon>
        <taxon>Cytophagia</taxon>
        <taxon>Cytophagales</taxon>
        <taxon>Hymenobacteraceae</taxon>
        <taxon>Hymenobacter</taxon>
    </lineage>
</organism>
<dbReference type="AlphaFoldDB" id="A0A4Q5L6F4"/>
<dbReference type="NCBIfam" id="TIGR02032">
    <property type="entry name" value="GG-red-SF"/>
    <property type="match status" value="1"/>
</dbReference>
<evidence type="ECO:0000259" key="3">
    <source>
        <dbReference type="Pfam" id="PF22578"/>
    </source>
</evidence>
<dbReference type="GO" id="GO:0071949">
    <property type="term" value="F:FAD binding"/>
    <property type="evidence" value="ECO:0007669"/>
    <property type="project" value="InterPro"/>
</dbReference>
<keyword evidence="5" id="KW-1185">Reference proteome</keyword>
<dbReference type="Pfam" id="PF22578">
    <property type="entry name" value="GGR_cat"/>
    <property type="match status" value="1"/>
</dbReference>
<sequence length="416" mass="45540">MPDVGSGRPESDRGRSCTVRSDFRSPSRPTVSAAAAPHYDVILIGAGPAGAACALALRHSGLRVALVDKARFPRDKVCGDAIPGPALKALRRLSEDFYQELRARTPRADTQISRLVAPDGGQARVQWQLPTFSSPRLHFDHHLLNLVRRHTATHILENYAVRDVHTTTDHATVVPADGSTPLTAALIIGCDGANSVVARKLLPRPLDRRYHCAAVRAYYRGIAGTDEHRTEFFFLKEYLAGYLWIFPVGDGTCNVGFGMVSDQIAAAQVNLKDTMLALLAQHPELAPRFAGAEQLTPIVGFGLPLGGTPRPLTGPRFLLCGDAAALIDPLQGHGIDTAMQSGILAAAQVERCFRAQNFSAEYLRHYEQQVQAQIGRRLARSYRLMRFLADKPWVVNVGCRLARQPLIKKWLLKLVG</sequence>
<evidence type="ECO:0000256" key="1">
    <source>
        <dbReference type="SAM" id="MobiDB-lite"/>
    </source>
</evidence>
<dbReference type="PANTHER" id="PTHR42685:SF22">
    <property type="entry name" value="CONDITIONED MEDIUM FACTOR RECEPTOR 1"/>
    <property type="match status" value="1"/>
</dbReference>
<gene>
    <name evidence="4" type="ORF">EWM57_20245</name>
</gene>
<evidence type="ECO:0000259" key="2">
    <source>
        <dbReference type="Pfam" id="PF01494"/>
    </source>
</evidence>
<feature type="domain" description="Digeranylgeranylglycerophospholipid reductase catalytic" evidence="3">
    <location>
        <begin position="220"/>
        <end position="266"/>
    </location>
</feature>
<feature type="compositionally biased region" description="Basic and acidic residues" evidence="1">
    <location>
        <begin position="9"/>
        <end position="25"/>
    </location>
</feature>
<dbReference type="InterPro" id="IPR036188">
    <property type="entry name" value="FAD/NAD-bd_sf"/>
</dbReference>